<proteinExistence type="inferred from homology"/>
<evidence type="ECO:0000256" key="1">
    <source>
        <dbReference type="ARBA" id="ARBA00009013"/>
    </source>
</evidence>
<dbReference type="InterPro" id="IPR003658">
    <property type="entry name" value="Anti-sigma_ant"/>
</dbReference>
<dbReference type="InterPro" id="IPR002645">
    <property type="entry name" value="STAS_dom"/>
</dbReference>
<evidence type="ECO:0000313" key="5">
    <source>
        <dbReference type="Proteomes" id="UP000199645"/>
    </source>
</evidence>
<sequence>MAGAGGRPPGRARRSMANFEARTTAVGGRITVSLAGECDLSAREHLTAVLLDAVHRAQAVFVDLAQLTFLDSSGLHSLVTAHHAAKQTGGHVYVINAAGPVASVLEITGLDTLLRAPAEERRHV</sequence>
<comment type="similarity">
    <text evidence="1 2">Belongs to the anti-sigma-factor antagonist family.</text>
</comment>
<dbReference type="GO" id="GO:0043856">
    <property type="term" value="F:anti-sigma factor antagonist activity"/>
    <property type="evidence" value="ECO:0007669"/>
    <property type="project" value="InterPro"/>
</dbReference>
<dbReference type="EMBL" id="FONV01000007">
    <property type="protein sequence ID" value="SFF24666.1"/>
    <property type="molecule type" value="Genomic_DNA"/>
</dbReference>
<dbReference type="AlphaFoldDB" id="A0A1I2H7A3"/>
<evidence type="ECO:0000313" key="4">
    <source>
        <dbReference type="EMBL" id="SFF24666.1"/>
    </source>
</evidence>
<evidence type="ECO:0000256" key="2">
    <source>
        <dbReference type="RuleBase" id="RU003749"/>
    </source>
</evidence>
<accession>A0A1I2H7A3</accession>
<dbReference type="PANTHER" id="PTHR33495:SF2">
    <property type="entry name" value="ANTI-SIGMA FACTOR ANTAGONIST TM_1081-RELATED"/>
    <property type="match status" value="1"/>
</dbReference>
<protein>
    <recommendedName>
        <fullName evidence="2">Anti-sigma factor antagonist</fullName>
    </recommendedName>
</protein>
<keyword evidence="5" id="KW-1185">Reference proteome</keyword>
<dbReference type="SUPFAM" id="SSF52091">
    <property type="entry name" value="SpoIIaa-like"/>
    <property type="match status" value="1"/>
</dbReference>
<dbReference type="STRING" id="35752.SAMN05421541_107472"/>
<dbReference type="PANTHER" id="PTHR33495">
    <property type="entry name" value="ANTI-SIGMA FACTOR ANTAGONIST TM_1081-RELATED-RELATED"/>
    <property type="match status" value="1"/>
</dbReference>
<dbReference type="InterPro" id="IPR058548">
    <property type="entry name" value="MlaB-like_STAS"/>
</dbReference>
<dbReference type="CDD" id="cd07043">
    <property type="entry name" value="STAS_anti-anti-sigma_factors"/>
    <property type="match status" value="1"/>
</dbReference>
<reference evidence="4 5" key="1">
    <citation type="submission" date="2016-10" db="EMBL/GenBank/DDBJ databases">
        <authorList>
            <person name="de Groot N.N."/>
        </authorList>
    </citation>
    <scope>NUCLEOTIDE SEQUENCE [LARGE SCALE GENOMIC DNA]</scope>
    <source>
        <strain evidence="4 5">DSM 43019</strain>
    </source>
</reference>
<gene>
    <name evidence="4" type="ORF">SAMN05421541_107472</name>
</gene>
<dbReference type="NCBIfam" id="TIGR00377">
    <property type="entry name" value="ant_ant_sig"/>
    <property type="match status" value="1"/>
</dbReference>
<evidence type="ECO:0000259" key="3">
    <source>
        <dbReference type="PROSITE" id="PS50801"/>
    </source>
</evidence>
<dbReference type="InterPro" id="IPR036513">
    <property type="entry name" value="STAS_dom_sf"/>
</dbReference>
<dbReference type="Proteomes" id="UP000199645">
    <property type="component" value="Unassembled WGS sequence"/>
</dbReference>
<dbReference type="PROSITE" id="PS50801">
    <property type="entry name" value="STAS"/>
    <property type="match status" value="1"/>
</dbReference>
<dbReference type="Gene3D" id="3.30.750.24">
    <property type="entry name" value="STAS domain"/>
    <property type="match status" value="1"/>
</dbReference>
<feature type="domain" description="STAS" evidence="3">
    <location>
        <begin position="19"/>
        <end position="124"/>
    </location>
</feature>
<organism evidence="4 5">
    <name type="scientific">Actinoplanes philippinensis</name>
    <dbReference type="NCBI Taxonomy" id="35752"/>
    <lineage>
        <taxon>Bacteria</taxon>
        <taxon>Bacillati</taxon>
        <taxon>Actinomycetota</taxon>
        <taxon>Actinomycetes</taxon>
        <taxon>Micromonosporales</taxon>
        <taxon>Micromonosporaceae</taxon>
        <taxon>Actinoplanes</taxon>
    </lineage>
</organism>
<name>A0A1I2H7A3_9ACTN</name>
<dbReference type="Pfam" id="PF13466">
    <property type="entry name" value="STAS_2"/>
    <property type="match status" value="1"/>
</dbReference>